<protein>
    <recommendedName>
        <fullName evidence="8">HTH APSES-type domain-containing protein</fullName>
    </recommendedName>
</protein>
<feature type="compositionally biased region" description="Low complexity" evidence="7">
    <location>
        <begin position="933"/>
        <end position="945"/>
    </location>
</feature>
<dbReference type="PROSITE" id="PS51299">
    <property type="entry name" value="HTH_APSES"/>
    <property type="match status" value="1"/>
</dbReference>
<keyword evidence="3" id="KW-0805">Transcription regulation</keyword>
<feature type="region of interest" description="Disordered" evidence="7">
    <location>
        <begin position="143"/>
        <end position="167"/>
    </location>
</feature>
<feature type="compositionally biased region" description="Pro residues" evidence="7">
    <location>
        <begin position="673"/>
        <end position="683"/>
    </location>
</feature>
<feature type="region of interest" description="Disordered" evidence="7">
    <location>
        <begin position="372"/>
        <end position="392"/>
    </location>
</feature>
<feature type="compositionally biased region" description="Polar residues" evidence="7">
    <location>
        <begin position="272"/>
        <end position="318"/>
    </location>
</feature>
<feature type="region of interest" description="Disordered" evidence="7">
    <location>
        <begin position="659"/>
        <end position="945"/>
    </location>
</feature>
<gene>
    <name evidence="9" type="ORF">P171DRAFT_484343</name>
</gene>
<dbReference type="SMART" id="SM01252">
    <property type="entry name" value="KilA-N"/>
    <property type="match status" value="1"/>
</dbReference>
<dbReference type="OrthoDB" id="5407653at2759"/>
<evidence type="ECO:0000313" key="9">
    <source>
        <dbReference type="EMBL" id="KAF2445676.1"/>
    </source>
</evidence>
<feature type="region of interest" description="Disordered" evidence="7">
    <location>
        <begin position="557"/>
        <end position="638"/>
    </location>
</feature>
<name>A0A9P4PMS5_9PLEO</name>
<keyword evidence="5" id="KW-0804">Transcription</keyword>
<dbReference type="AlphaFoldDB" id="A0A9P4PMS5"/>
<dbReference type="Gene3D" id="3.10.260.10">
    <property type="entry name" value="Transcription regulator HTH, APSES-type DNA-binding domain"/>
    <property type="match status" value="1"/>
</dbReference>
<feature type="compositionally biased region" description="Low complexity" evidence="7">
    <location>
        <begin position="814"/>
        <end position="827"/>
    </location>
</feature>
<dbReference type="GO" id="GO:0030435">
    <property type="term" value="P:sporulation resulting in formation of a cellular spore"/>
    <property type="evidence" value="ECO:0007669"/>
    <property type="project" value="UniProtKB-KW"/>
</dbReference>
<feature type="compositionally biased region" description="Polar residues" evidence="7">
    <location>
        <begin position="686"/>
        <end position="697"/>
    </location>
</feature>
<keyword evidence="2" id="KW-0749">Sporulation</keyword>
<evidence type="ECO:0000259" key="8">
    <source>
        <dbReference type="PROSITE" id="PS51299"/>
    </source>
</evidence>
<evidence type="ECO:0000256" key="1">
    <source>
        <dbReference type="ARBA" id="ARBA00007247"/>
    </source>
</evidence>
<sequence length="945" mass="100004">MVHTQQPPAVAPRPQRDMHTPGGLASAIRHPPSAIRHLASGLGWAPVAALSLSVVSQPSQPTHTRTHTLRARPPAAFVRTGFFASASPGTLSTKRSHPGQIAPRAVRSSPGSVSPLSPRPACFSSLQRILHCSIAVARDLVRTSTSQPSPQAPASQPAVESPRGNFSITPLHTTVSVNTVKLAQPLPSISSVHARGPVDAWYNSHYSAKPAASTDRLPSLPQIQPHASGSSTSSSPRGGSFSASSIDNGSASSNTSYSASVNGHTAGFKTPSPEQVPQPLNRNGQPLNVQSHQGSPYGTQQSYGYPSEGYNSMNQMQSYPDVHQPQMSAATAHAPGTAAPGGLSHYAYPPQPSMPLPGPGYGSAPQGYPSYGYPSGVPSQLPASSSMNNPMVPQQSIQLPAMSSTAPAPSLPGSQSYGNPHTFDHTGQIAPPGMKPRVTATLWEDEGSLCFQVEAKGVCVARREDNHMINGTKLLNVAGMTRGRRDGILKSEKTRHVVKIGPMHLKGVWIPFERALEFANKEKITEQLYPLFVHDIGALLYHPSNQTRASVGGAAMAAVDRNRRPDSMQTNRYLTGGPTTSQPPALHHHHSMSNPVGAAMSQPPHSIQPHPASGRPGLDRAHTFPTPPTSASSIMGMGNSGSSYEWNNANVQAVQGNQPLSIDTGLSNNRSVPTPPASTPPGPVQQGMSYQTAQSYDASRPMYSAPPSQPPQYHTQSQSMMGYPKTEMAPPARGPDQGDVKPTDAILAQNDDSVNHNTGGDEGGEHEYTHSSAPYNGNRAPYAYNSAPGSGPITGEHPHLSPEMTGSPHQNGSGRATPRTTTTGQTQWNSGYPTPQRQNGPSSNLYSVMSDTRTTNGNAQQDTYPPPGSQYPSQGYATNGVAPGKRGRDDDEDPYGRPGSVQSEDIDGLKRRKTMDGGAVAPPYGPDPNAGLQRARTMQTQRTRR</sequence>
<feature type="domain" description="HTH APSES-type" evidence="8">
    <location>
        <begin position="437"/>
        <end position="543"/>
    </location>
</feature>
<feature type="compositionally biased region" description="Polar residues" evidence="7">
    <location>
        <begin position="828"/>
        <end position="863"/>
    </location>
</feature>
<dbReference type="InterPro" id="IPR029790">
    <property type="entry name" value="EFG1/Phd1/StuA"/>
</dbReference>
<evidence type="ECO:0000256" key="3">
    <source>
        <dbReference type="ARBA" id="ARBA00023015"/>
    </source>
</evidence>
<dbReference type="InterPro" id="IPR036887">
    <property type="entry name" value="HTH_APSES_sf"/>
</dbReference>
<evidence type="ECO:0000256" key="7">
    <source>
        <dbReference type="SAM" id="MobiDB-lite"/>
    </source>
</evidence>
<evidence type="ECO:0000256" key="2">
    <source>
        <dbReference type="ARBA" id="ARBA00022969"/>
    </source>
</evidence>
<feature type="compositionally biased region" description="Polar residues" evidence="7">
    <location>
        <begin position="567"/>
        <end position="583"/>
    </location>
</feature>
<dbReference type="GO" id="GO:0048315">
    <property type="term" value="P:conidium formation"/>
    <property type="evidence" value="ECO:0007669"/>
    <property type="project" value="UniProtKB-KW"/>
</dbReference>
<dbReference type="GO" id="GO:0005634">
    <property type="term" value="C:nucleus"/>
    <property type="evidence" value="ECO:0007669"/>
    <property type="project" value="TreeGrafter"/>
</dbReference>
<feature type="compositionally biased region" description="Polar residues" evidence="7">
    <location>
        <begin position="401"/>
        <end position="419"/>
    </location>
</feature>
<dbReference type="PANTHER" id="PTHR47792:SF1">
    <property type="entry name" value="PROTEIN SOK2-RELATED"/>
    <property type="match status" value="1"/>
</dbReference>
<feature type="compositionally biased region" description="Low complexity" evidence="7">
    <location>
        <begin position="228"/>
        <end position="260"/>
    </location>
</feature>
<feature type="region of interest" description="Disordered" evidence="7">
    <location>
        <begin position="88"/>
        <end position="117"/>
    </location>
</feature>
<evidence type="ECO:0000256" key="5">
    <source>
        <dbReference type="ARBA" id="ARBA00023163"/>
    </source>
</evidence>
<proteinExistence type="inferred from homology"/>
<feature type="compositionally biased region" description="Polar residues" evidence="7">
    <location>
        <begin position="711"/>
        <end position="720"/>
    </location>
</feature>
<organism evidence="9 10">
    <name type="scientific">Karstenula rhodostoma CBS 690.94</name>
    <dbReference type="NCBI Taxonomy" id="1392251"/>
    <lineage>
        <taxon>Eukaryota</taxon>
        <taxon>Fungi</taxon>
        <taxon>Dikarya</taxon>
        <taxon>Ascomycota</taxon>
        <taxon>Pezizomycotina</taxon>
        <taxon>Dothideomycetes</taxon>
        <taxon>Pleosporomycetidae</taxon>
        <taxon>Pleosporales</taxon>
        <taxon>Massarineae</taxon>
        <taxon>Didymosphaeriaceae</taxon>
        <taxon>Karstenula</taxon>
    </lineage>
</organism>
<dbReference type="SUPFAM" id="SSF54616">
    <property type="entry name" value="DNA-binding domain of Mlu1-box binding protein MBP1"/>
    <property type="match status" value="1"/>
</dbReference>
<dbReference type="InterPro" id="IPR003163">
    <property type="entry name" value="Tscrpt_reg_HTH_APSES-type"/>
</dbReference>
<dbReference type="GO" id="GO:0003700">
    <property type="term" value="F:DNA-binding transcription factor activity"/>
    <property type="evidence" value="ECO:0007669"/>
    <property type="project" value="TreeGrafter"/>
</dbReference>
<dbReference type="Pfam" id="PF04383">
    <property type="entry name" value="KilA-N"/>
    <property type="match status" value="1"/>
</dbReference>
<dbReference type="GO" id="GO:0043565">
    <property type="term" value="F:sequence-specific DNA binding"/>
    <property type="evidence" value="ECO:0007669"/>
    <property type="project" value="TreeGrafter"/>
</dbReference>
<evidence type="ECO:0000256" key="6">
    <source>
        <dbReference type="ARBA" id="ARBA00023321"/>
    </source>
</evidence>
<feature type="region of interest" description="Disordered" evidence="7">
    <location>
        <begin position="401"/>
        <end position="420"/>
    </location>
</feature>
<evidence type="ECO:0000313" key="10">
    <source>
        <dbReference type="Proteomes" id="UP000799764"/>
    </source>
</evidence>
<feature type="compositionally biased region" description="Polar residues" evidence="7">
    <location>
        <begin position="659"/>
        <end position="670"/>
    </location>
</feature>
<dbReference type="GO" id="GO:0045944">
    <property type="term" value="P:positive regulation of transcription by RNA polymerase II"/>
    <property type="evidence" value="ECO:0007669"/>
    <property type="project" value="TreeGrafter"/>
</dbReference>
<comment type="caution">
    <text evidence="9">The sequence shown here is derived from an EMBL/GenBank/DDBJ whole genome shotgun (WGS) entry which is preliminary data.</text>
</comment>
<comment type="similarity">
    <text evidence="1">Belongs to the EFG1/PHD1/stuA family.</text>
</comment>
<keyword evidence="6" id="KW-0183">Conidiation</keyword>
<dbReference type="Proteomes" id="UP000799764">
    <property type="component" value="Unassembled WGS sequence"/>
</dbReference>
<dbReference type="PANTHER" id="PTHR47792">
    <property type="entry name" value="PROTEIN SOK2-RELATED"/>
    <property type="match status" value="1"/>
</dbReference>
<keyword evidence="10" id="KW-1185">Reference proteome</keyword>
<feature type="compositionally biased region" description="Low complexity" evidence="7">
    <location>
        <begin position="146"/>
        <end position="158"/>
    </location>
</feature>
<feature type="region of interest" description="Disordered" evidence="7">
    <location>
        <begin position="1"/>
        <end position="28"/>
    </location>
</feature>
<feature type="region of interest" description="Disordered" evidence="7">
    <location>
        <begin position="211"/>
        <end position="351"/>
    </location>
</feature>
<accession>A0A9P4PMS5</accession>
<feature type="compositionally biased region" description="Low complexity" evidence="7">
    <location>
        <begin position="329"/>
        <end position="342"/>
    </location>
</feature>
<feature type="compositionally biased region" description="Polar residues" evidence="7">
    <location>
        <begin position="377"/>
        <end position="392"/>
    </location>
</feature>
<dbReference type="EMBL" id="MU001499">
    <property type="protein sequence ID" value="KAF2445676.1"/>
    <property type="molecule type" value="Genomic_DNA"/>
</dbReference>
<evidence type="ECO:0000256" key="4">
    <source>
        <dbReference type="ARBA" id="ARBA00023125"/>
    </source>
</evidence>
<reference evidence="9" key="1">
    <citation type="journal article" date="2020" name="Stud. Mycol.">
        <title>101 Dothideomycetes genomes: a test case for predicting lifestyles and emergence of pathogens.</title>
        <authorList>
            <person name="Haridas S."/>
            <person name="Albert R."/>
            <person name="Binder M."/>
            <person name="Bloem J."/>
            <person name="Labutti K."/>
            <person name="Salamov A."/>
            <person name="Andreopoulos B."/>
            <person name="Baker S."/>
            <person name="Barry K."/>
            <person name="Bills G."/>
            <person name="Bluhm B."/>
            <person name="Cannon C."/>
            <person name="Castanera R."/>
            <person name="Culley D."/>
            <person name="Daum C."/>
            <person name="Ezra D."/>
            <person name="Gonzalez J."/>
            <person name="Henrissat B."/>
            <person name="Kuo A."/>
            <person name="Liang C."/>
            <person name="Lipzen A."/>
            <person name="Lutzoni F."/>
            <person name="Magnuson J."/>
            <person name="Mondo S."/>
            <person name="Nolan M."/>
            <person name="Ohm R."/>
            <person name="Pangilinan J."/>
            <person name="Park H.-J."/>
            <person name="Ramirez L."/>
            <person name="Alfaro M."/>
            <person name="Sun H."/>
            <person name="Tritt A."/>
            <person name="Yoshinaga Y."/>
            <person name="Zwiers L.-H."/>
            <person name="Turgeon B."/>
            <person name="Goodwin S."/>
            <person name="Spatafora J."/>
            <person name="Crous P."/>
            <person name="Grigoriev I."/>
        </authorList>
    </citation>
    <scope>NUCLEOTIDE SEQUENCE</scope>
    <source>
        <strain evidence="9">CBS 690.94</strain>
    </source>
</reference>
<keyword evidence="4" id="KW-0238">DNA-binding</keyword>
<dbReference type="InterPro" id="IPR018004">
    <property type="entry name" value="KilA/APSES_HTH"/>
</dbReference>